<comment type="caution">
    <text evidence="1">The sequence shown here is derived from an EMBL/GenBank/DDBJ whole genome shotgun (WGS) entry which is preliminary data.</text>
</comment>
<dbReference type="EMBL" id="AZGN01000005">
    <property type="protein sequence ID" value="KRM34374.1"/>
    <property type="molecule type" value="Genomic_DNA"/>
</dbReference>
<dbReference type="RefSeq" id="WP_057809304.1">
    <property type="nucleotide sequence ID" value="NZ_AZGN01000005.1"/>
</dbReference>
<protein>
    <recommendedName>
        <fullName evidence="3">Bacteriocin</fullName>
    </recommendedName>
</protein>
<keyword evidence="2" id="KW-1185">Reference proteome</keyword>
<evidence type="ECO:0000313" key="1">
    <source>
        <dbReference type="EMBL" id="KRM34374.1"/>
    </source>
</evidence>
<name>A0ABR5PUP9_9LACO</name>
<gene>
    <name evidence="1" type="ORF">FC44_GL001462</name>
</gene>
<evidence type="ECO:0000313" key="2">
    <source>
        <dbReference type="Proteomes" id="UP000051735"/>
    </source>
</evidence>
<organism evidence="1 2">
    <name type="scientific">Lactobacillus intestinalis DSM 6629</name>
    <dbReference type="NCBI Taxonomy" id="1423761"/>
    <lineage>
        <taxon>Bacteria</taxon>
        <taxon>Bacillati</taxon>
        <taxon>Bacillota</taxon>
        <taxon>Bacilli</taxon>
        <taxon>Lactobacillales</taxon>
        <taxon>Lactobacillaceae</taxon>
        <taxon>Lactobacillus</taxon>
    </lineage>
</organism>
<accession>A0ABR5PUP9</accession>
<proteinExistence type="predicted"/>
<evidence type="ECO:0008006" key="3">
    <source>
        <dbReference type="Google" id="ProtNLM"/>
    </source>
</evidence>
<dbReference type="Proteomes" id="UP000051735">
    <property type="component" value="Unassembled WGS sequence"/>
</dbReference>
<reference evidence="1 2" key="1">
    <citation type="journal article" date="2015" name="Genome Announc.">
        <title>Expanding the biotechnology potential of lactobacilli through comparative genomics of 213 strains and associated genera.</title>
        <authorList>
            <person name="Sun Z."/>
            <person name="Harris H.M."/>
            <person name="McCann A."/>
            <person name="Guo C."/>
            <person name="Argimon S."/>
            <person name="Zhang W."/>
            <person name="Yang X."/>
            <person name="Jeffery I.B."/>
            <person name="Cooney J.C."/>
            <person name="Kagawa T.F."/>
            <person name="Liu W."/>
            <person name="Song Y."/>
            <person name="Salvetti E."/>
            <person name="Wrobel A."/>
            <person name="Rasinkangas P."/>
            <person name="Parkhill J."/>
            <person name="Rea M.C."/>
            <person name="O'Sullivan O."/>
            <person name="Ritari J."/>
            <person name="Douillard F.P."/>
            <person name="Paul Ross R."/>
            <person name="Yang R."/>
            <person name="Briner A.E."/>
            <person name="Felis G.E."/>
            <person name="de Vos W.M."/>
            <person name="Barrangou R."/>
            <person name="Klaenhammer T.R."/>
            <person name="Caufield P.W."/>
            <person name="Cui Y."/>
            <person name="Zhang H."/>
            <person name="O'Toole P.W."/>
        </authorList>
    </citation>
    <scope>NUCLEOTIDE SEQUENCE [LARGE SCALE GENOMIC DNA]</scope>
    <source>
        <strain evidence="1 2">DSM 6629</strain>
    </source>
</reference>
<sequence>MENISTLSDAELCDIVGGAKGKGTKRRKSKLGSTQCTMSVAAGMLIGSATTLSPWGGLAAGLTSAASNCF</sequence>
<dbReference type="GeneID" id="75116127"/>